<dbReference type="EMBL" id="JBHSML010000013">
    <property type="protein sequence ID" value="MFC5518097.1"/>
    <property type="molecule type" value="Genomic_DNA"/>
</dbReference>
<dbReference type="Gene3D" id="1.10.10.10">
    <property type="entry name" value="Winged helix-like DNA-binding domain superfamily/Winged helix DNA-binding domain"/>
    <property type="match status" value="1"/>
</dbReference>
<dbReference type="InterPro" id="IPR000835">
    <property type="entry name" value="HTH_MarR-typ"/>
</dbReference>
<dbReference type="Proteomes" id="UP001596150">
    <property type="component" value="Unassembled WGS sequence"/>
</dbReference>
<protein>
    <submittedName>
        <fullName evidence="3">MarR family winged helix-turn-helix transcriptional regulator</fullName>
    </submittedName>
</protein>
<feature type="region of interest" description="Disordered" evidence="1">
    <location>
        <begin position="186"/>
        <end position="215"/>
    </location>
</feature>
<proteinExistence type="predicted"/>
<feature type="compositionally biased region" description="Low complexity" evidence="1">
    <location>
        <begin position="203"/>
        <end position="213"/>
    </location>
</feature>
<dbReference type="InterPro" id="IPR036388">
    <property type="entry name" value="WH-like_DNA-bd_sf"/>
</dbReference>
<name>A0ABW0Q2E3_9HYPH</name>
<organism evidence="3 4">
    <name type="scientific">Kaistia terrae</name>
    <dbReference type="NCBI Taxonomy" id="537017"/>
    <lineage>
        <taxon>Bacteria</taxon>
        <taxon>Pseudomonadati</taxon>
        <taxon>Pseudomonadota</taxon>
        <taxon>Alphaproteobacteria</taxon>
        <taxon>Hyphomicrobiales</taxon>
        <taxon>Kaistiaceae</taxon>
        <taxon>Kaistia</taxon>
    </lineage>
</organism>
<accession>A0ABW0Q2E3</accession>
<evidence type="ECO:0000313" key="4">
    <source>
        <dbReference type="Proteomes" id="UP001596150"/>
    </source>
</evidence>
<sequence length="223" mass="24235">MWAALVRNERRYLDDDLVAAVSDGCFVDAGRFEEYQAMMNGGSRRLAIVSRYLAKALSEIGATNLLAGQRQGLEDAEFQCLSFLVQSDGPIGQQDIAALFGSKSKATKLIDRLEAKGYVTRSRYPGDGPAYCDDCALQGWGLMTAVRAMQIDRDVSLLSMTVRDLVAVTMYLDRIAELARKARSTIDVTDRPPPEVSSRRRGGSVVLGGSSTGDRGVESICPV</sequence>
<evidence type="ECO:0000259" key="2">
    <source>
        <dbReference type="Pfam" id="PF12802"/>
    </source>
</evidence>
<gene>
    <name evidence="3" type="ORF">ACFPP9_20125</name>
</gene>
<evidence type="ECO:0000256" key="1">
    <source>
        <dbReference type="SAM" id="MobiDB-lite"/>
    </source>
</evidence>
<keyword evidence="4" id="KW-1185">Reference proteome</keyword>
<comment type="caution">
    <text evidence="3">The sequence shown here is derived from an EMBL/GenBank/DDBJ whole genome shotgun (WGS) entry which is preliminary data.</text>
</comment>
<dbReference type="RefSeq" id="WP_266343727.1">
    <property type="nucleotide sequence ID" value="NZ_JAPKNH010000003.1"/>
</dbReference>
<reference evidence="4" key="1">
    <citation type="journal article" date="2019" name="Int. J. Syst. Evol. Microbiol.">
        <title>The Global Catalogue of Microorganisms (GCM) 10K type strain sequencing project: providing services to taxonomists for standard genome sequencing and annotation.</title>
        <authorList>
            <consortium name="The Broad Institute Genomics Platform"/>
            <consortium name="The Broad Institute Genome Sequencing Center for Infectious Disease"/>
            <person name="Wu L."/>
            <person name="Ma J."/>
        </authorList>
    </citation>
    <scope>NUCLEOTIDE SEQUENCE [LARGE SCALE GENOMIC DNA]</scope>
    <source>
        <strain evidence="4">KACC 12633</strain>
    </source>
</reference>
<feature type="domain" description="HTH marR-type" evidence="2">
    <location>
        <begin position="72"/>
        <end position="128"/>
    </location>
</feature>
<dbReference type="InterPro" id="IPR036390">
    <property type="entry name" value="WH_DNA-bd_sf"/>
</dbReference>
<dbReference type="Pfam" id="PF12802">
    <property type="entry name" value="MarR_2"/>
    <property type="match status" value="1"/>
</dbReference>
<dbReference type="SUPFAM" id="SSF46785">
    <property type="entry name" value="Winged helix' DNA-binding domain"/>
    <property type="match status" value="1"/>
</dbReference>
<evidence type="ECO:0000313" key="3">
    <source>
        <dbReference type="EMBL" id="MFC5518097.1"/>
    </source>
</evidence>